<dbReference type="InterPro" id="IPR055438">
    <property type="entry name" value="AstE_AspA_cat"/>
</dbReference>
<sequence length="344" mass="37647">MTDTVKQRPFTLMGETIRPGETRTLNPQIGRLLGHDAVTMPITVVHGRKPGPRLLLTAAIHGDELNGIEIIRRVLNARWIRPLHGTVVAIPMVNIFGVLQRSRYLPDRRDLNRSFPGSEKGSLAARMAHLLTHHILPCVDVAIDLHTGAIHRSNLPQIRVHLENARAAAMARAFGAPVMLNAEIRDGSLRGAGDDLGIAIITYEAGEALRFDETAIVAGVQGIRNVMTDLGMIRKRTHKPAIEPALAHASTWVRAPADGFFRPHVQLGDRVRKGDVIGYVSGPLESTGEPVTAVATGLVIGMNNLPQVYEGEALYHIARFESVREAEQTVDTFHAQLEEPNLDN</sequence>
<accession>A0AB39USW9</accession>
<dbReference type="InterPro" id="IPR053138">
    <property type="entry name" value="N-alpha-Ac-DABA_deacetylase"/>
</dbReference>
<dbReference type="GO" id="GO:0016788">
    <property type="term" value="F:hydrolase activity, acting on ester bonds"/>
    <property type="evidence" value="ECO:0007669"/>
    <property type="project" value="InterPro"/>
</dbReference>
<evidence type="ECO:0000256" key="1">
    <source>
        <dbReference type="ARBA" id="ARBA00001947"/>
    </source>
</evidence>
<proteinExistence type="predicted"/>
<keyword evidence="3" id="KW-0378">Hydrolase</keyword>
<keyword evidence="4" id="KW-0862">Zinc</keyword>
<dbReference type="GO" id="GO:0016811">
    <property type="term" value="F:hydrolase activity, acting on carbon-nitrogen (but not peptide) bonds, in linear amides"/>
    <property type="evidence" value="ECO:0007669"/>
    <property type="project" value="InterPro"/>
</dbReference>
<dbReference type="PANTHER" id="PTHR37326:SF2">
    <property type="entry name" value="SUCCINYLGLUTAMATE DESUCCINYLASE_ASPARTOACYLASE FAMILY PROTEIN"/>
    <property type="match status" value="1"/>
</dbReference>
<dbReference type="SUPFAM" id="SSF53187">
    <property type="entry name" value="Zn-dependent exopeptidases"/>
    <property type="match status" value="1"/>
</dbReference>
<dbReference type="EMBL" id="CP154858">
    <property type="protein sequence ID" value="XDT70906.1"/>
    <property type="molecule type" value="Genomic_DNA"/>
</dbReference>
<gene>
    <name evidence="6" type="ORF">AAIA72_08765</name>
</gene>
<dbReference type="PANTHER" id="PTHR37326">
    <property type="entry name" value="BLL3975 PROTEIN"/>
    <property type="match status" value="1"/>
</dbReference>
<comment type="cofactor">
    <cofactor evidence="1">
        <name>Zn(2+)</name>
        <dbReference type="ChEBI" id="CHEBI:29105"/>
    </cofactor>
</comment>
<evidence type="ECO:0000259" key="5">
    <source>
        <dbReference type="Pfam" id="PF24827"/>
    </source>
</evidence>
<dbReference type="RefSeq" id="WP_369599947.1">
    <property type="nucleotide sequence ID" value="NZ_CP154858.1"/>
</dbReference>
<evidence type="ECO:0000256" key="3">
    <source>
        <dbReference type="ARBA" id="ARBA00022801"/>
    </source>
</evidence>
<evidence type="ECO:0000256" key="4">
    <source>
        <dbReference type="ARBA" id="ARBA00022833"/>
    </source>
</evidence>
<dbReference type="GO" id="GO:0046872">
    <property type="term" value="F:metal ion binding"/>
    <property type="evidence" value="ECO:0007669"/>
    <property type="project" value="UniProtKB-KW"/>
</dbReference>
<dbReference type="PIRSF" id="PIRSF039012">
    <property type="entry name" value="ASP"/>
    <property type="match status" value="1"/>
</dbReference>
<dbReference type="KEGG" id="tcd:AAIA72_08765"/>
<reference evidence="6" key="1">
    <citation type="submission" date="2024-05" db="EMBL/GenBank/DDBJ databases">
        <title>Genome sequencing of novel strain.</title>
        <authorList>
            <person name="Ganbat D."/>
            <person name="Ganbat S."/>
            <person name="Lee S.-J."/>
        </authorList>
    </citation>
    <scope>NUCLEOTIDE SEQUENCE</scope>
    <source>
        <strain evidence="6">SMD15-11</strain>
    </source>
</reference>
<dbReference type="Pfam" id="PF24827">
    <property type="entry name" value="AstE_AspA_cat"/>
    <property type="match status" value="1"/>
</dbReference>
<organism evidence="6">
    <name type="scientific">Thermohahella caldifontis</name>
    <dbReference type="NCBI Taxonomy" id="3142973"/>
    <lineage>
        <taxon>Bacteria</taxon>
        <taxon>Pseudomonadati</taxon>
        <taxon>Pseudomonadota</taxon>
        <taxon>Gammaproteobacteria</taxon>
        <taxon>Oceanospirillales</taxon>
        <taxon>Hahellaceae</taxon>
        <taxon>Thermohahella</taxon>
    </lineage>
</organism>
<feature type="domain" description="Succinylglutamate desuccinylase/Aspartoacylase catalytic" evidence="5">
    <location>
        <begin position="50"/>
        <end position="227"/>
    </location>
</feature>
<keyword evidence="2" id="KW-0479">Metal-binding</keyword>
<evidence type="ECO:0000313" key="6">
    <source>
        <dbReference type="EMBL" id="XDT70906.1"/>
    </source>
</evidence>
<protein>
    <submittedName>
        <fullName evidence="6">Succinylglutamate desuccinylase/aspartoacylase family protein</fullName>
    </submittedName>
</protein>
<dbReference type="InterPro" id="IPR043795">
    <property type="entry name" value="N-alpha-Ac-DABA-like"/>
</dbReference>
<name>A0AB39USW9_9GAMM</name>
<dbReference type="AlphaFoldDB" id="A0AB39USW9"/>
<dbReference type="CDD" id="cd06251">
    <property type="entry name" value="M14_ASTE_ASPA-like"/>
    <property type="match status" value="1"/>
</dbReference>
<evidence type="ECO:0000256" key="2">
    <source>
        <dbReference type="ARBA" id="ARBA00022723"/>
    </source>
</evidence>
<dbReference type="Gene3D" id="3.40.630.10">
    <property type="entry name" value="Zn peptidases"/>
    <property type="match status" value="1"/>
</dbReference>